<evidence type="ECO:0000313" key="2">
    <source>
        <dbReference type="EMBL" id="KZN65219.1"/>
    </source>
</evidence>
<dbReference type="AlphaFoldDB" id="A0A167LU78"/>
<dbReference type="EMBL" id="AUYC01000018">
    <property type="protein sequence ID" value="KZN65219.1"/>
    <property type="molecule type" value="Genomic_DNA"/>
</dbReference>
<dbReference type="Proteomes" id="UP000076486">
    <property type="component" value="Unassembled WGS sequence"/>
</dbReference>
<feature type="region of interest" description="Disordered" evidence="1">
    <location>
        <begin position="16"/>
        <end position="42"/>
    </location>
</feature>
<evidence type="ECO:0000313" key="3">
    <source>
        <dbReference type="Proteomes" id="UP000076486"/>
    </source>
</evidence>
<comment type="caution">
    <text evidence="2">The sequence shown here is derived from an EMBL/GenBank/DDBJ whole genome shotgun (WGS) entry which is preliminary data.</text>
</comment>
<dbReference type="PATRIC" id="fig|1365248.3.peg.1411"/>
<sequence length="42" mass="4680">MKQLSEELLMNIIGGSADAPGLPHRPQFIELPNSKPEVKHQE</sequence>
<evidence type="ECO:0000256" key="1">
    <source>
        <dbReference type="SAM" id="MobiDB-lite"/>
    </source>
</evidence>
<protein>
    <submittedName>
        <fullName evidence="2">Uncharacterized protein</fullName>
    </submittedName>
</protein>
<accession>A0A167LU78</accession>
<gene>
    <name evidence="2" type="ORF">N473_01205</name>
</gene>
<proteinExistence type="predicted"/>
<organism evidence="2 3">
    <name type="scientific">Pseudoalteromonas luteoviolacea CPMOR-1</name>
    <dbReference type="NCBI Taxonomy" id="1365248"/>
    <lineage>
        <taxon>Bacteria</taxon>
        <taxon>Pseudomonadati</taxon>
        <taxon>Pseudomonadota</taxon>
        <taxon>Gammaproteobacteria</taxon>
        <taxon>Alteromonadales</taxon>
        <taxon>Pseudoalteromonadaceae</taxon>
        <taxon>Pseudoalteromonas</taxon>
    </lineage>
</organism>
<reference evidence="2 3" key="1">
    <citation type="submission" date="2013-07" db="EMBL/GenBank/DDBJ databases">
        <title>Comparative Genomic and Metabolomic Analysis of Twelve Strains of Pseudoalteromonas luteoviolacea.</title>
        <authorList>
            <person name="Vynne N.G."/>
            <person name="Mansson M."/>
            <person name="Gram L."/>
        </authorList>
    </citation>
    <scope>NUCLEOTIDE SEQUENCE [LARGE SCALE GENOMIC DNA]</scope>
    <source>
        <strain evidence="2 3">CPMOR-1</strain>
    </source>
</reference>
<dbReference type="RefSeq" id="WP_269202332.1">
    <property type="nucleotide sequence ID" value="NZ_AUYC01000018.1"/>
</dbReference>
<name>A0A167LU78_9GAMM</name>